<evidence type="ECO:0000313" key="5">
    <source>
        <dbReference type="EMBL" id="GBN44051.1"/>
    </source>
</evidence>
<dbReference type="PANTHER" id="PTHR42921:SF1">
    <property type="entry name" value="ACETOACETYL-COA SYNTHETASE"/>
    <property type="match status" value="1"/>
</dbReference>
<dbReference type="InterPro" id="IPR000873">
    <property type="entry name" value="AMP-dep_synth/lig_dom"/>
</dbReference>
<accession>A0A4Y2NXM5</accession>
<evidence type="ECO:0000256" key="2">
    <source>
        <dbReference type="SAM" id="Phobius"/>
    </source>
</evidence>
<feature type="transmembrane region" description="Helical" evidence="2">
    <location>
        <begin position="158"/>
        <end position="179"/>
    </location>
</feature>
<protein>
    <submittedName>
        <fullName evidence="5">Acetoacetyl-CoA synthetase</fullName>
    </submittedName>
</protein>
<evidence type="ECO:0000259" key="3">
    <source>
        <dbReference type="Pfam" id="PF00501"/>
    </source>
</evidence>
<gene>
    <name evidence="5" type="primary">aacs_4</name>
    <name evidence="5" type="ORF">AVEN_153069_1</name>
</gene>
<name>A0A4Y2NXM5_ARAVE</name>
<feature type="domain" description="Acetyl-coenzyme A synthetase N-terminal" evidence="4">
    <location>
        <begin position="43"/>
        <end position="98"/>
    </location>
</feature>
<dbReference type="InterPro" id="IPR032387">
    <property type="entry name" value="ACAS_N"/>
</dbReference>
<evidence type="ECO:0000256" key="1">
    <source>
        <dbReference type="ARBA" id="ARBA00006432"/>
    </source>
</evidence>
<keyword evidence="2" id="KW-1133">Transmembrane helix</keyword>
<dbReference type="SUPFAM" id="SSF56801">
    <property type="entry name" value="Acetyl-CoA synthetase-like"/>
    <property type="match status" value="1"/>
</dbReference>
<keyword evidence="6" id="KW-1185">Reference proteome</keyword>
<keyword evidence="2" id="KW-0812">Transmembrane</keyword>
<keyword evidence="2" id="KW-0472">Membrane</keyword>
<comment type="similarity">
    <text evidence="1">Belongs to the ATP-dependent AMP-binding enzyme family.</text>
</comment>
<dbReference type="Pfam" id="PF00501">
    <property type="entry name" value="AMP-binding"/>
    <property type="match status" value="1"/>
</dbReference>
<dbReference type="Pfam" id="PF16177">
    <property type="entry name" value="ACAS_N"/>
    <property type="match status" value="1"/>
</dbReference>
<dbReference type="PROSITE" id="PS00455">
    <property type="entry name" value="AMP_BINDING"/>
    <property type="match status" value="1"/>
</dbReference>
<comment type="caution">
    <text evidence="5">The sequence shown here is derived from an EMBL/GenBank/DDBJ whole genome shotgun (WGS) entry which is preliminary data.</text>
</comment>
<reference evidence="5 6" key="1">
    <citation type="journal article" date="2019" name="Sci. Rep.">
        <title>Orb-weaving spider Araneus ventricosus genome elucidates the spidroin gene catalogue.</title>
        <authorList>
            <person name="Kono N."/>
            <person name="Nakamura H."/>
            <person name="Ohtoshi R."/>
            <person name="Moran D.A.P."/>
            <person name="Shinohara A."/>
            <person name="Yoshida Y."/>
            <person name="Fujiwara M."/>
            <person name="Mori M."/>
            <person name="Tomita M."/>
            <person name="Arakawa K."/>
        </authorList>
    </citation>
    <scope>NUCLEOTIDE SEQUENCE [LARGE SCALE GENOMIC DNA]</scope>
</reference>
<dbReference type="InterPro" id="IPR020845">
    <property type="entry name" value="AMP-binding_CS"/>
</dbReference>
<dbReference type="AlphaFoldDB" id="A0A4Y2NXM5"/>
<evidence type="ECO:0000259" key="4">
    <source>
        <dbReference type="Pfam" id="PF16177"/>
    </source>
</evidence>
<sequence length="304" mass="34231">MNAKNLAEVPVVWQPDPQGGKIMRKFKKIIENKYNVNLDNHWDLHKWSIDHIPELWAELWDYAGVICSKKFDKVVDLSIPLEESPAWFEGATANLAENLLKYRDDKIALVLAGEDKETEYLTHAQLYEESKLYAAAFRKFGLKKGDVVVCQMSNRKEAVIAMIAVVSIGAIWAGALPLLGSKAILNRFKQVEPKVYLTINRIPHERKNIDMLPKIKEIAEGLPSLSKVIIVPSKYDSHSGDISGIKNSCFLDEFLQMGREKDGSVPPMKFEQVTFSHPVFINYTSGTTGLPKAIVHGTGVRFHL</sequence>
<dbReference type="Gene3D" id="3.40.50.12780">
    <property type="entry name" value="N-terminal domain of ligase-like"/>
    <property type="match status" value="1"/>
</dbReference>
<proteinExistence type="inferred from homology"/>
<organism evidence="5 6">
    <name type="scientific">Araneus ventricosus</name>
    <name type="common">Orbweaver spider</name>
    <name type="synonym">Epeira ventricosa</name>
    <dbReference type="NCBI Taxonomy" id="182803"/>
    <lineage>
        <taxon>Eukaryota</taxon>
        <taxon>Metazoa</taxon>
        <taxon>Ecdysozoa</taxon>
        <taxon>Arthropoda</taxon>
        <taxon>Chelicerata</taxon>
        <taxon>Arachnida</taxon>
        <taxon>Araneae</taxon>
        <taxon>Araneomorphae</taxon>
        <taxon>Entelegynae</taxon>
        <taxon>Araneoidea</taxon>
        <taxon>Araneidae</taxon>
        <taxon>Araneus</taxon>
    </lineage>
</organism>
<dbReference type="Proteomes" id="UP000499080">
    <property type="component" value="Unassembled WGS sequence"/>
</dbReference>
<dbReference type="EMBL" id="BGPR01010064">
    <property type="protein sequence ID" value="GBN44051.1"/>
    <property type="molecule type" value="Genomic_DNA"/>
</dbReference>
<dbReference type="InterPro" id="IPR042099">
    <property type="entry name" value="ANL_N_sf"/>
</dbReference>
<dbReference type="OrthoDB" id="10253869at2759"/>
<feature type="domain" description="AMP-dependent synthetase/ligase" evidence="3">
    <location>
        <begin position="101"/>
        <end position="297"/>
    </location>
</feature>
<dbReference type="GO" id="GO:0030729">
    <property type="term" value="F:acetoacetate-CoA ligase activity"/>
    <property type="evidence" value="ECO:0007669"/>
    <property type="project" value="TreeGrafter"/>
</dbReference>
<dbReference type="PANTHER" id="PTHR42921">
    <property type="entry name" value="ACETOACETYL-COA SYNTHETASE"/>
    <property type="match status" value="1"/>
</dbReference>
<evidence type="ECO:0000313" key="6">
    <source>
        <dbReference type="Proteomes" id="UP000499080"/>
    </source>
</evidence>